<protein>
    <recommendedName>
        <fullName evidence="5">Transposase</fullName>
    </recommendedName>
</protein>
<accession>A0AAX2EKY3</accession>
<gene>
    <name evidence="2" type="ORF">SAMN03159428_00090</name>
    <name evidence="1" type="ORF">SAMN03159514_00091</name>
</gene>
<dbReference type="EMBL" id="FPAV01000001">
    <property type="protein sequence ID" value="SFT34813.1"/>
    <property type="molecule type" value="Genomic_DNA"/>
</dbReference>
<keyword evidence="3" id="KW-1185">Reference proteome</keyword>
<sequence>MKKSRFTEEQIVFALKLAEPGIPVLPQDGHFRCHVLYVAQEIRRRSHSAPG</sequence>
<evidence type="ECO:0008006" key="5">
    <source>
        <dbReference type="Google" id="ProtNLM"/>
    </source>
</evidence>
<dbReference type="EMBL" id="FOYJ01000001">
    <property type="protein sequence ID" value="SFQ95225.1"/>
    <property type="molecule type" value="Genomic_DNA"/>
</dbReference>
<dbReference type="Proteomes" id="UP000199173">
    <property type="component" value="Unassembled WGS sequence"/>
</dbReference>
<name>A0AAX2EKY3_9ENTR</name>
<proteinExistence type="predicted"/>
<dbReference type="AlphaFoldDB" id="A0AAX2EKY3"/>
<evidence type="ECO:0000313" key="4">
    <source>
        <dbReference type="Proteomes" id="UP000199173"/>
    </source>
</evidence>
<comment type="caution">
    <text evidence="1">The sequence shown here is derived from an EMBL/GenBank/DDBJ whole genome shotgun (WGS) entry which is preliminary data.</text>
</comment>
<evidence type="ECO:0000313" key="2">
    <source>
        <dbReference type="EMBL" id="SFT34813.1"/>
    </source>
</evidence>
<evidence type="ECO:0000313" key="1">
    <source>
        <dbReference type="EMBL" id="SFQ95225.1"/>
    </source>
</evidence>
<reference evidence="3 4" key="1">
    <citation type="submission" date="2016-10" db="EMBL/GenBank/DDBJ databases">
        <authorList>
            <person name="Varghese N."/>
            <person name="Submissions S."/>
        </authorList>
    </citation>
    <scope>NUCLEOTIDE SEQUENCE [LARGE SCALE GENOMIC DNA]</scope>
    <source>
        <strain evidence="2 3">NFIX06</strain>
        <strain evidence="1 4">NFIX08</strain>
    </source>
</reference>
<organism evidence="1 4">
    <name type="scientific">Kosakonia radicincitans</name>
    <dbReference type="NCBI Taxonomy" id="283686"/>
    <lineage>
        <taxon>Bacteria</taxon>
        <taxon>Pseudomonadati</taxon>
        <taxon>Pseudomonadota</taxon>
        <taxon>Gammaproteobacteria</taxon>
        <taxon>Enterobacterales</taxon>
        <taxon>Enterobacteriaceae</taxon>
        <taxon>Kosakonia</taxon>
    </lineage>
</organism>
<evidence type="ECO:0000313" key="3">
    <source>
        <dbReference type="Proteomes" id="UP000198760"/>
    </source>
</evidence>
<dbReference type="Proteomes" id="UP000198760">
    <property type="component" value="Unassembled WGS sequence"/>
</dbReference>